<dbReference type="Pfam" id="PF00797">
    <property type="entry name" value="Acetyltransf_2"/>
    <property type="match status" value="1"/>
</dbReference>
<dbReference type="InterPro" id="IPR053710">
    <property type="entry name" value="Arylamine_NAT_domain_sf"/>
</dbReference>
<reference evidence="3 4" key="2">
    <citation type="submission" date="2015-03" db="EMBL/GenBank/DDBJ databases">
        <authorList>
            <person name="Chan K.-G."/>
        </authorList>
    </citation>
    <scope>NUCLEOTIDE SEQUENCE [LARGE SCALE GENOMIC DNA]</scope>
    <source>
        <strain evidence="3 4">RB-25</strain>
    </source>
</reference>
<dbReference type="InterPro" id="IPR038765">
    <property type="entry name" value="Papain-like_cys_pep_sf"/>
</dbReference>
<organism evidence="3 4">
    <name type="scientific">Chania multitudinisentens RB-25</name>
    <dbReference type="NCBI Taxonomy" id="1441930"/>
    <lineage>
        <taxon>Bacteria</taxon>
        <taxon>Pseudomonadati</taxon>
        <taxon>Pseudomonadota</taxon>
        <taxon>Gammaproteobacteria</taxon>
        <taxon>Enterobacterales</taxon>
        <taxon>Yersiniaceae</taxon>
        <taxon>Chania</taxon>
    </lineage>
</organism>
<dbReference type="OrthoDB" id="7181050at2"/>
<dbReference type="PANTHER" id="PTHR11786:SF0">
    <property type="entry name" value="ARYLAMINE N-ACETYLTRANSFERASE 4-RELATED"/>
    <property type="match status" value="1"/>
</dbReference>
<evidence type="ECO:0008006" key="5">
    <source>
        <dbReference type="Google" id="ProtNLM"/>
    </source>
</evidence>
<dbReference type="GO" id="GO:0016407">
    <property type="term" value="F:acetyltransferase activity"/>
    <property type="evidence" value="ECO:0007669"/>
    <property type="project" value="InterPro"/>
</dbReference>
<dbReference type="PANTHER" id="PTHR11786">
    <property type="entry name" value="N-HYDROXYARYLAMINE O-ACETYLTRANSFERASE"/>
    <property type="match status" value="1"/>
</dbReference>
<name>W0LFZ7_9GAMM</name>
<keyword evidence="4" id="KW-1185">Reference proteome</keyword>
<dbReference type="PRINTS" id="PR01543">
    <property type="entry name" value="ANATRNSFRASE"/>
</dbReference>
<dbReference type="AlphaFoldDB" id="W0LFZ7"/>
<proteinExistence type="inferred from homology"/>
<protein>
    <recommendedName>
        <fullName evidence="5">Acetyltransferase</fullName>
    </recommendedName>
</protein>
<dbReference type="eggNOG" id="COG2162">
    <property type="taxonomic scope" value="Bacteria"/>
</dbReference>
<evidence type="ECO:0000313" key="3">
    <source>
        <dbReference type="EMBL" id="AHG22788.1"/>
    </source>
</evidence>
<dbReference type="PATRIC" id="fig|1441930.4.peg.2600"/>
<accession>W0LFZ7</accession>
<evidence type="ECO:0000256" key="2">
    <source>
        <dbReference type="RuleBase" id="RU003452"/>
    </source>
</evidence>
<dbReference type="EMBL" id="CP007044">
    <property type="protein sequence ID" value="AHG22788.1"/>
    <property type="molecule type" value="Genomic_DNA"/>
</dbReference>
<dbReference type="Gene3D" id="3.30.2140.20">
    <property type="match status" value="1"/>
</dbReference>
<dbReference type="HOGENOM" id="CLU_049918_4_0_6"/>
<dbReference type="KEGG" id="sfo:Z042_13095"/>
<dbReference type="InterPro" id="IPR001447">
    <property type="entry name" value="Arylamine_N-AcTrfase"/>
</dbReference>
<evidence type="ECO:0000313" key="4">
    <source>
        <dbReference type="Proteomes" id="UP000019030"/>
    </source>
</evidence>
<sequence>MKNISAAFYRRIGWDKAVQWDKDGINHLIASSLMSLPFDNLSIFDAPDTPLSQAYIVEKILTKGQGGLCYELNTLLHWVMKECGLAVSLITGTVYDDIEQRWFPFSDTHVLNIVELDERLWLVDIGFGLKSPRLMVPLDGESVSYGALEYQVVKEASYYQLTFRKRGAARWSIGYRFAVDYRHVTVEELEPSRRIITFEEASPFNKNPMSAIFTAAGTEIITPSGHTITRDGKKIRLRLTKTQFNKRLSERVRPVVI</sequence>
<evidence type="ECO:0000256" key="1">
    <source>
        <dbReference type="ARBA" id="ARBA00006547"/>
    </source>
</evidence>
<dbReference type="SUPFAM" id="SSF54001">
    <property type="entry name" value="Cysteine proteinases"/>
    <property type="match status" value="1"/>
</dbReference>
<comment type="similarity">
    <text evidence="1 2">Belongs to the arylamine N-acetyltransferase family.</text>
</comment>
<dbReference type="RefSeq" id="WP_024912325.1">
    <property type="nucleotide sequence ID" value="NZ_CP007044.2"/>
</dbReference>
<reference evidence="3 4" key="1">
    <citation type="submission" date="2014-01" db="EMBL/GenBank/DDBJ databases">
        <title>Isolation of Serratia multitudinisentens RB-25 from Ex-Landfill site.</title>
        <authorList>
            <person name="Robson E.H.J."/>
        </authorList>
    </citation>
    <scope>NUCLEOTIDE SEQUENCE [LARGE SCALE GENOMIC DNA]</scope>
    <source>
        <strain evidence="3 4">RB-25</strain>
    </source>
</reference>
<gene>
    <name evidence="3" type="ORF">Z042_13095</name>
</gene>
<dbReference type="STRING" id="1441930.Z042_13095"/>
<dbReference type="Proteomes" id="UP000019030">
    <property type="component" value="Chromosome"/>
</dbReference>